<gene>
    <name evidence="2" type="ORF">ROA7023_02169</name>
</gene>
<dbReference type="InterPro" id="IPR024787">
    <property type="entry name" value="EcsC"/>
</dbReference>
<dbReference type="Pfam" id="PF12787">
    <property type="entry name" value="EcsC"/>
    <property type="match status" value="1"/>
</dbReference>
<protein>
    <submittedName>
        <fullName evidence="2">EcsC protein family protein</fullName>
    </submittedName>
</protein>
<dbReference type="AlphaFoldDB" id="A0A1Y5SWQ5"/>
<feature type="region of interest" description="Disordered" evidence="1">
    <location>
        <begin position="1"/>
        <end position="22"/>
    </location>
</feature>
<evidence type="ECO:0000313" key="2">
    <source>
        <dbReference type="EMBL" id="SLN50257.1"/>
    </source>
</evidence>
<dbReference type="PANTHER" id="PTHR41260:SF1">
    <property type="entry name" value="PROTEIN ECSC"/>
    <property type="match status" value="1"/>
</dbReference>
<name>A0A1Y5SWQ5_9RHOB</name>
<proteinExistence type="predicted"/>
<dbReference type="Proteomes" id="UP000193900">
    <property type="component" value="Unassembled WGS sequence"/>
</dbReference>
<evidence type="ECO:0000313" key="3">
    <source>
        <dbReference type="Proteomes" id="UP000193900"/>
    </source>
</evidence>
<accession>A0A1Y5SWQ5</accession>
<sequence length="270" mass="28775">MFELMEDPERTMKTVNPEPPPVPLDEAAKAEIAVFVERQRKARSLLMQVVTFAGGQVEDALKYLPKRVRGRLDEAARSALERSYEVASGTAGRFEGDRINKAFATLSGALGGLGGLPTALAELPVATTVIFRAVQGVAARNGEDPLSAETRMECLRVFGSGGPGREDDGIDTTFVGARLSLSGPAVHKLIATVAPRFAAVLSQKLASQAVPVLGAAAGAGTNYAFTDYFVEMAHVHFGLRRLARGFGEAQVLDEFHRVLAERSVPVNRAG</sequence>
<reference evidence="2 3" key="1">
    <citation type="submission" date="2017-03" db="EMBL/GenBank/DDBJ databases">
        <authorList>
            <person name="Afonso C.L."/>
            <person name="Miller P.J."/>
            <person name="Scott M.A."/>
            <person name="Spackman E."/>
            <person name="Goraichik I."/>
            <person name="Dimitrov K.M."/>
            <person name="Suarez D.L."/>
            <person name="Swayne D.E."/>
        </authorList>
    </citation>
    <scope>NUCLEOTIDE SEQUENCE [LARGE SCALE GENOMIC DNA]</scope>
    <source>
        <strain evidence="2 3">CECT 7023</strain>
    </source>
</reference>
<dbReference type="EMBL" id="FWFZ01000009">
    <property type="protein sequence ID" value="SLN50257.1"/>
    <property type="molecule type" value="Genomic_DNA"/>
</dbReference>
<keyword evidence="3" id="KW-1185">Reference proteome</keyword>
<organism evidence="2 3">
    <name type="scientific">Roseisalinus antarcticus</name>
    <dbReference type="NCBI Taxonomy" id="254357"/>
    <lineage>
        <taxon>Bacteria</taxon>
        <taxon>Pseudomonadati</taxon>
        <taxon>Pseudomonadota</taxon>
        <taxon>Alphaproteobacteria</taxon>
        <taxon>Rhodobacterales</taxon>
        <taxon>Roseobacteraceae</taxon>
        <taxon>Roseisalinus</taxon>
    </lineage>
</organism>
<dbReference type="PANTHER" id="PTHR41260">
    <property type="entry name" value="PROTEIN ECSC"/>
    <property type="match status" value="1"/>
</dbReference>
<evidence type="ECO:0000256" key="1">
    <source>
        <dbReference type="SAM" id="MobiDB-lite"/>
    </source>
</evidence>